<dbReference type="RefSeq" id="WP_212963905.1">
    <property type="nucleotide sequence ID" value="NZ_BOQT01000026.1"/>
</dbReference>
<evidence type="ECO:0000313" key="2">
    <source>
        <dbReference type="EMBL" id="GIN23139.1"/>
    </source>
</evidence>
<dbReference type="EMBL" id="BOQT01000026">
    <property type="protein sequence ID" value="GIN23139.1"/>
    <property type="molecule type" value="Genomic_DNA"/>
</dbReference>
<evidence type="ECO:0000313" key="3">
    <source>
        <dbReference type="Proteomes" id="UP000680279"/>
    </source>
</evidence>
<protein>
    <recommendedName>
        <fullName evidence="1">DUF5659 domain-containing protein</fullName>
    </recommendedName>
</protein>
<dbReference type="InterPro" id="IPR043718">
    <property type="entry name" value="DUF5659"/>
</dbReference>
<dbReference type="Pfam" id="PF18903">
    <property type="entry name" value="DUF5659"/>
    <property type="match status" value="1"/>
</dbReference>
<comment type="caution">
    <text evidence="2">The sequence shown here is derived from an EMBL/GenBank/DDBJ whole genome shotgun (WGS) entry which is preliminary data.</text>
</comment>
<gene>
    <name evidence="2" type="ORF">J1TS3_42730</name>
</gene>
<feature type="domain" description="DUF5659" evidence="1">
    <location>
        <begin position="1"/>
        <end position="53"/>
    </location>
</feature>
<sequence length="55" mass="6454">MKEYIVFNQRLAGYLMQKGFVLKKLKKTNKEGSNRNVFVFNHSDSLIQAINEFKS</sequence>
<reference evidence="2 3" key="1">
    <citation type="submission" date="2021-03" db="EMBL/GenBank/DDBJ databases">
        <title>Antimicrobial resistance genes in bacteria isolated from Japanese honey, and their potential for conferring macrolide and lincosamide resistance in the American foulbrood pathogen Paenibacillus larvae.</title>
        <authorList>
            <person name="Okamoto M."/>
            <person name="Kumagai M."/>
            <person name="Kanamori H."/>
            <person name="Takamatsu D."/>
        </authorList>
    </citation>
    <scope>NUCLEOTIDE SEQUENCE [LARGE SCALE GENOMIC DNA]</scope>
    <source>
        <strain evidence="2 3">J1TS3</strain>
    </source>
</reference>
<organism evidence="2 3">
    <name type="scientific">Siminovitchia fordii</name>
    <dbReference type="NCBI Taxonomy" id="254759"/>
    <lineage>
        <taxon>Bacteria</taxon>
        <taxon>Bacillati</taxon>
        <taxon>Bacillota</taxon>
        <taxon>Bacilli</taxon>
        <taxon>Bacillales</taxon>
        <taxon>Bacillaceae</taxon>
        <taxon>Siminovitchia</taxon>
    </lineage>
</organism>
<evidence type="ECO:0000259" key="1">
    <source>
        <dbReference type="Pfam" id="PF18903"/>
    </source>
</evidence>
<name>A0ABQ4KBN6_9BACI</name>
<accession>A0ABQ4KBN6</accession>
<proteinExistence type="predicted"/>
<keyword evidence="3" id="KW-1185">Reference proteome</keyword>
<dbReference type="Proteomes" id="UP000680279">
    <property type="component" value="Unassembled WGS sequence"/>
</dbReference>